<protein>
    <submittedName>
        <fullName evidence="1">Uncharacterized protein</fullName>
    </submittedName>
</protein>
<dbReference type="Proteomes" id="UP000541558">
    <property type="component" value="Unassembled WGS sequence"/>
</dbReference>
<gene>
    <name evidence="1" type="ORF">D9611_001376</name>
</gene>
<reference evidence="1 2" key="1">
    <citation type="journal article" date="2020" name="ISME J.">
        <title>Uncovering the hidden diversity of litter-decomposition mechanisms in mushroom-forming fungi.</title>
        <authorList>
            <person name="Floudas D."/>
            <person name="Bentzer J."/>
            <person name="Ahren D."/>
            <person name="Johansson T."/>
            <person name="Persson P."/>
            <person name="Tunlid A."/>
        </authorList>
    </citation>
    <scope>NUCLEOTIDE SEQUENCE [LARGE SCALE GENOMIC DNA]</scope>
    <source>
        <strain evidence="1 2">CBS 175.51</strain>
    </source>
</reference>
<accession>A0A8H5CHE8</accession>
<evidence type="ECO:0000313" key="1">
    <source>
        <dbReference type="EMBL" id="KAF5341795.1"/>
    </source>
</evidence>
<organism evidence="1 2">
    <name type="scientific">Ephemerocybe angulata</name>
    <dbReference type="NCBI Taxonomy" id="980116"/>
    <lineage>
        <taxon>Eukaryota</taxon>
        <taxon>Fungi</taxon>
        <taxon>Dikarya</taxon>
        <taxon>Basidiomycota</taxon>
        <taxon>Agaricomycotina</taxon>
        <taxon>Agaricomycetes</taxon>
        <taxon>Agaricomycetidae</taxon>
        <taxon>Agaricales</taxon>
        <taxon>Agaricineae</taxon>
        <taxon>Psathyrellaceae</taxon>
        <taxon>Ephemerocybe</taxon>
    </lineage>
</organism>
<proteinExistence type="predicted"/>
<dbReference type="EMBL" id="JAACJK010000001">
    <property type="protein sequence ID" value="KAF5341795.1"/>
    <property type="molecule type" value="Genomic_DNA"/>
</dbReference>
<dbReference type="AlphaFoldDB" id="A0A8H5CHE8"/>
<evidence type="ECO:0000313" key="2">
    <source>
        <dbReference type="Proteomes" id="UP000541558"/>
    </source>
</evidence>
<keyword evidence="2" id="KW-1185">Reference proteome</keyword>
<name>A0A8H5CHE8_9AGAR</name>
<sequence length="103" mass="11116">MSGSSNQNIKLQAHNLFGMILGDVATLKYDTAETNATVPASGRYVTVASSIARADVQVMPVPLVYAAGATRDEAENKCVEALIAYLEKNFHAEIQVLRVQGKY</sequence>
<comment type="caution">
    <text evidence="1">The sequence shown here is derived from an EMBL/GenBank/DDBJ whole genome shotgun (WGS) entry which is preliminary data.</text>
</comment>